<evidence type="ECO:0000313" key="3">
    <source>
        <dbReference type="Proteomes" id="UP000244093"/>
    </source>
</evidence>
<feature type="transmembrane region" description="Helical" evidence="1">
    <location>
        <begin position="16"/>
        <end position="39"/>
    </location>
</feature>
<evidence type="ECO:0000313" key="2">
    <source>
        <dbReference type="EMBL" id="PUA33647.1"/>
    </source>
</evidence>
<evidence type="ECO:0000256" key="1">
    <source>
        <dbReference type="SAM" id="Phobius"/>
    </source>
</evidence>
<keyword evidence="1" id="KW-0812">Transmembrane</keyword>
<dbReference type="Proteomes" id="UP000244093">
    <property type="component" value="Unassembled WGS sequence"/>
</dbReference>
<keyword evidence="1" id="KW-1133">Transmembrane helix</keyword>
<protein>
    <submittedName>
        <fullName evidence="2">Uncharacterized protein</fullName>
    </submittedName>
</protein>
<reference evidence="2 3" key="1">
    <citation type="journal article" date="2018" name="Syst. Appl. Microbiol.">
        <title>A new symbiotic nanoarchaeote (Candidatus Nanoclepta minutus) and its host (Zestosphaera tikiterensis gen. nov., sp. nov.) from a New Zealand hot spring.</title>
        <authorList>
            <person name="St John E."/>
            <person name="Liu Y."/>
            <person name="Podar M."/>
            <person name="Stott M.B."/>
            <person name="Meneghin J."/>
            <person name="Chen Z."/>
            <person name="Lagutin K."/>
            <person name="Mitchell K."/>
            <person name="Reysenbach A.L."/>
        </authorList>
    </citation>
    <scope>NUCLEOTIDE SEQUENCE [LARGE SCALE GENOMIC DNA]</scope>
    <source>
        <strain evidence="2">NZ3</strain>
    </source>
</reference>
<dbReference type="AlphaFoldDB" id="A0A2R7Y8B8"/>
<feature type="transmembrane region" description="Helical" evidence="1">
    <location>
        <begin position="254"/>
        <end position="273"/>
    </location>
</feature>
<name>A0A2R7Y8B8_9CREN</name>
<accession>A0A2R7Y8B8</accession>
<keyword evidence="1" id="KW-0472">Membrane</keyword>
<gene>
    <name evidence="2" type="ORF">B7O98_04345</name>
</gene>
<dbReference type="EMBL" id="NBVN01000002">
    <property type="protein sequence ID" value="PUA33647.1"/>
    <property type="molecule type" value="Genomic_DNA"/>
</dbReference>
<feature type="transmembrane region" description="Helical" evidence="1">
    <location>
        <begin position="92"/>
        <end position="112"/>
    </location>
</feature>
<organism evidence="2 3">
    <name type="scientific">Zestosphaera tikiterensis</name>
    <dbReference type="NCBI Taxonomy" id="1973259"/>
    <lineage>
        <taxon>Archaea</taxon>
        <taxon>Thermoproteota</taxon>
        <taxon>Thermoprotei</taxon>
        <taxon>Desulfurococcales</taxon>
        <taxon>Desulfurococcaceae</taxon>
        <taxon>Zestosphaera</taxon>
    </lineage>
</organism>
<sequence>MSFLSKVEKVLSARELLYTLLLVAVIAPILSPIGLPIGISSRTRDVYNYIENNLKPGCHVYVEVYYEVAARGELEPALMALTKQFFDKGCKIVYGSLISTGPIVFSLMLAGAPDIFAGKEYGKDYVFLGYISGGESAAASLAKSIKGTVKVDNYGNPLETLPLMKEVDSATDFDLVVIVSSGTDTFNYYVRQWYTPYHTPLLFAALSVIAPSIEPFVGAKQAIGMIVGQRGAAEYELLVGRKGLGIASMDAQSISHLLIIVFIVLGNVVYWGMRVTSRGGGRK</sequence>
<comment type="caution">
    <text evidence="2">The sequence shown here is derived from an EMBL/GenBank/DDBJ whole genome shotgun (WGS) entry which is preliminary data.</text>
</comment>
<proteinExistence type="predicted"/>